<reference evidence="2" key="1">
    <citation type="journal article" date="2021" name="Proc. Natl. Acad. Sci. U.S.A.">
        <title>A Catalog of Tens of Thousands of Viruses from Human Metagenomes Reveals Hidden Associations with Chronic Diseases.</title>
        <authorList>
            <person name="Tisza M.J."/>
            <person name="Buck C.B."/>
        </authorList>
    </citation>
    <scope>NUCLEOTIDE SEQUENCE</scope>
    <source>
        <strain evidence="2">Ctub511</strain>
    </source>
</reference>
<evidence type="ECO:0000259" key="1">
    <source>
        <dbReference type="Pfam" id="PF12684"/>
    </source>
</evidence>
<feature type="domain" description="Putative exodeoxyribonuclease 8 PDDEXK-like" evidence="1">
    <location>
        <begin position="20"/>
        <end position="247"/>
    </location>
</feature>
<dbReference type="GO" id="GO:0004527">
    <property type="term" value="F:exonuclease activity"/>
    <property type="evidence" value="ECO:0007669"/>
    <property type="project" value="UniProtKB-KW"/>
</dbReference>
<dbReference type="EMBL" id="BK015978">
    <property type="protein sequence ID" value="DAF88112.1"/>
    <property type="molecule type" value="Genomic_DNA"/>
</dbReference>
<keyword evidence="2" id="KW-0269">Exonuclease</keyword>
<accession>A0A8S5U0W7</accession>
<protein>
    <submittedName>
        <fullName evidence="2">Putative exonuclease</fullName>
    </submittedName>
</protein>
<keyword evidence="2" id="KW-0540">Nuclease</keyword>
<dbReference type="InterPro" id="IPR011604">
    <property type="entry name" value="PDDEXK-like_dom_sf"/>
</dbReference>
<evidence type="ECO:0000313" key="2">
    <source>
        <dbReference type="EMBL" id="DAF88112.1"/>
    </source>
</evidence>
<name>A0A8S5U0W7_9CAUD</name>
<dbReference type="Pfam" id="PF12684">
    <property type="entry name" value="DUF3799"/>
    <property type="match status" value="1"/>
</dbReference>
<dbReference type="Gene3D" id="3.90.320.10">
    <property type="match status" value="1"/>
</dbReference>
<sequence length="263" mass="30284">MILTAENYFSPEAQMQYFGVSQFKSFEKCESCALAELTGNYERAKTTALLVGSYVDAHFEGTLDIFKAQHPELLKRDGTLKSDYVRAEEIINRIESDPLMMKYLEGEKQVIKTANLFGYDWKIKMDAYVPDERIIDLKIVKDFEPIYDPRLGMRVPWIQFWGYDLQGAIYQRVEQIATGRTEPLPFYIVAATKEPTTDIAVIHIPQHMLDAALKAHGVDAKIDRYALIKFGDIEPDRCESCDYCKETKVLTAPTEYEIYEEDN</sequence>
<proteinExistence type="predicted"/>
<dbReference type="InterPro" id="IPR024432">
    <property type="entry name" value="Put_RecE_PDDEXK-like_dom"/>
</dbReference>
<organism evidence="2">
    <name type="scientific">Siphoviridae sp. ctub511</name>
    <dbReference type="NCBI Taxonomy" id="2825714"/>
    <lineage>
        <taxon>Viruses</taxon>
        <taxon>Duplodnaviria</taxon>
        <taxon>Heunggongvirae</taxon>
        <taxon>Uroviricota</taxon>
        <taxon>Caudoviricetes</taxon>
    </lineage>
</organism>
<keyword evidence="2" id="KW-0378">Hydrolase</keyword>